<protein>
    <recommendedName>
        <fullName evidence="9">Two-component system response regulator</fullName>
    </recommendedName>
</protein>
<dbReference type="Gene3D" id="3.20.20.450">
    <property type="entry name" value="EAL domain"/>
    <property type="match status" value="1"/>
</dbReference>
<feature type="domain" description="EAL" evidence="5">
    <location>
        <begin position="460"/>
        <end position="713"/>
    </location>
</feature>
<evidence type="ECO:0000313" key="8">
    <source>
        <dbReference type="Proteomes" id="UP000094291"/>
    </source>
</evidence>
<dbReference type="InterPro" id="IPR035965">
    <property type="entry name" value="PAS-like_dom_sf"/>
</dbReference>
<dbReference type="InterPro" id="IPR052155">
    <property type="entry name" value="Biofilm_reg_signaling"/>
</dbReference>
<dbReference type="GO" id="GO:0000160">
    <property type="term" value="P:phosphorelay signal transduction system"/>
    <property type="evidence" value="ECO:0007669"/>
    <property type="project" value="InterPro"/>
</dbReference>
<dbReference type="SMART" id="SM00091">
    <property type="entry name" value="PAS"/>
    <property type="match status" value="1"/>
</dbReference>
<dbReference type="Pfam" id="PF13426">
    <property type="entry name" value="PAS_9"/>
    <property type="match status" value="1"/>
</dbReference>
<dbReference type="InterPro" id="IPR000160">
    <property type="entry name" value="GGDEF_dom"/>
</dbReference>
<dbReference type="PANTHER" id="PTHR44757">
    <property type="entry name" value="DIGUANYLATE CYCLASE DGCP"/>
    <property type="match status" value="1"/>
</dbReference>
<dbReference type="PROSITE" id="PS50112">
    <property type="entry name" value="PAS"/>
    <property type="match status" value="1"/>
</dbReference>
<dbReference type="NCBIfam" id="TIGR00254">
    <property type="entry name" value="GGDEF"/>
    <property type="match status" value="1"/>
</dbReference>
<dbReference type="InterPro" id="IPR035919">
    <property type="entry name" value="EAL_sf"/>
</dbReference>
<accession>A0A1E2VD69</accession>
<dbReference type="Gene3D" id="3.30.70.270">
    <property type="match status" value="1"/>
</dbReference>
<dbReference type="PANTHER" id="PTHR44757:SF2">
    <property type="entry name" value="BIOFILM ARCHITECTURE MAINTENANCE PROTEIN MBAA"/>
    <property type="match status" value="1"/>
</dbReference>
<dbReference type="AlphaFoldDB" id="A0A1E2VD69"/>
<dbReference type="InterPro" id="IPR000014">
    <property type="entry name" value="PAS"/>
</dbReference>
<dbReference type="Proteomes" id="UP000094291">
    <property type="component" value="Unassembled WGS sequence"/>
</dbReference>
<dbReference type="InterPro" id="IPR029787">
    <property type="entry name" value="Nucleotide_cyclase"/>
</dbReference>
<dbReference type="PROSITE" id="PS50113">
    <property type="entry name" value="PAC"/>
    <property type="match status" value="1"/>
</dbReference>
<dbReference type="Gene3D" id="3.40.50.2300">
    <property type="match status" value="1"/>
</dbReference>
<dbReference type="Pfam" id="PF00990">
    <property type="entry name" value="GGDEF"/>
    <property type="match status" value="1"/>
</dbReference>
<dbReference type="OrthoDB" id="9787514at2"/>
<dbReference type="PROSITE" id="PS50110">
    <property type="entry name" value="RESPONSE_REGULATORY"/>
    <property type="match status" value="1"/>
</dbReference>
<dbReference type="SMART" id="SM00052">
    <property type="entry name" value="EAL"/>
    <property type="match status" value="1"/>
</dbReference>
<dbReference type="SUPFAM" id="SSF55785">
    <property type="entry name" value="PYP-like sensor domain (PAS domain)"/>
    <property type="match status" value="1"/>
</dbReference>
<dbReference type="SUPFAM" id="SSF55073">
    <property type="entry name" value="Nucleotide cyclase"/>
    <property type="match status" value="1"/>
</dbReference>
<evidence type="ECO:0000259" key="4">
    <source>
        <dbReference type="PROSITE" id="PS50113"/>
    </source>
</evidence>
<evidence type="ECO:0000256" key="1">
    <source>
        <dbReference type="PROSITE-ProRule" id="PRU00169"/>
    </source>
</evidence>
<feature type="domain" description="PAS" evidence="3">
    <location>
        <begin position="155"/>
        <end position="207"/>
    </location>
</feature>
<gene>
    <name evidence="7" type="ORF">BFW38_16515</name>
</gene>
<evidence type="ECO:0000259" key="5">
    <source>
        <dbReference type="PROSITE" id="PS50883"/>
    </source>
</evidence>
<dbReference type="NCBIfam" id="TIGR00229">
    <property type="entry name" value="sensory_box"/>
    <property type="match status" value="1"/>
</dbReference>
<evidence type="ECO:0000259" key="6">
    <source>
        <dbReference type="PROSITE" id="PS50887"/>
    </source>
</evidence>
<dbReference type="CDD" id="cd01949">
    <property type="entry name" value="GGDEF"/>
    <property type="match status" value="1"/>
</dbReference>
<feature type="domain" description="Response regulatory" evidence="2">
    <location>
        <begin position="4"/>
        <end position="120"/>
    </location>
</feature>
<proteinExistence type="predicted"/>
<dbReference type="Pfam" id="PF00072">
    <property type="entry name" value="Response_reg"/>
    <property type="match status" value="1"/>
</dbReference>
<feature type="modified residue" description="4-aspartylphosphate" evidence="1">
    <location>
        <position position="53"/>
    </location>
</feature>
<evidence type="ECO:0008006" key="9">
    <source>
        <dbReference type="Google" id="ProtNLM"/>
    </source>
</evidence>
<dbReference type="CDD" id="cd01948">
    <property type="entry name" value="EAL"/>
    <property type="match status" value="1"/>
</dbReference>
<dbReference type="SUPFAM" id="SSF52172">
    <property type="entry name" value="CheY-like"/>
    <property type="match status" value="1"/>
</dbReference>
<keyword evidence="8" id="KW-1185">Reference proteome</keyword>
<organism evidence="7 8">
    <name type="scientific">Terasakiispira papahanaumokuakeensis</name>
    <dbReference type="NCBI Taxonomy" id="197479"/>
    <lineage>
        <taxon>Bacteria</taxon>
        <taxon>Pseudomonadati</taxon>
        <taxon>Pseudomonadota</taxon>
        <taxon>Gammaproteobacteria</taxon>
        <taxon>Oceanospirillales</taxon>
        <taxon>Terasakiispira</taxon>
    </lineage>
</organism>
<dbReference type="InterPro" id="IPR001633">
    <property type="entry name" value="EAL_dom"/>
</dbReference>
<keyword evidence="1" id="KW-0597">Phosphoprotein</keyword>
<reference evidence="7 8" key="1">
    <citation type="submission" date="2016-08" db="EMBL/GenBank/DDBJ databases">
        <authorList>
            <person name="Seilhamer J.J."/>
        </authorList>
    </citation>
    <scope>NUCLEOTIDE SEQUENCE [LARGE SCALE GENOMIC DNA]</scope>
    <source>
        <strain evidence="7 8">PH27A</strain>
    </source>
</reference>
<evidence type="ECO:0000313" key="7">
    <source>
        <dbReference type="EMBL" id="ODC04893.1"/>
    </source>
</evidence>
<dbReference type="SUPFAM" id="SSF141868">
    <property type="entry name" value="EAL domain-like"/>
    <property type="match status" value="1"/>
</dbReference>
<dbReference type="InterPro" id="IPR000700">
    <property type="entry name" value="PAS-assoc_C"/>
</dbReference>
<evidence type="ECO:0000259" key="3">
    <source>
        <dbReference type="PROSITE" id="PS50112"/>
    </source>
</evidence>
<dbReference type="InterPro" id="IPR043128">
    <property type="entry name" value="Rev_trsase/Diguanyl_cyclase"/>
</dbReference>
<dbReference type="PROSITE" id="PS50883">
    <property type="entry name" value="EAL"/>
    <property type="match status" value="1"/>
</dbReference>
<dbReference type="CDD" id="cd00130">
    <property type="entry name" value="PAS"/>
    <property type="match status" value="1"/>
</dbReference>
<dbReference type="Pfam" id="PF00563">
    <property type="entry name" value="EAL"/>
    <property type="match status" value="1"/>
</dbReference>
<comment type="caution">
    <text evidence="7">The sequence shown here is derived from an EMBL/GenBank/DDBJ whole genome shotgun (WGS) entry which is preliminary data.</text>
</comment>
<dbReference type="SMART" id="SM00267">
    <property type="entry name" value="GGDEF"/>
    <property type="match status" value="1"/>
</dbReference>
<dbReference type="RefSeq" id="WP_068999877.1">
    <property type="nucleotide sequence ID" value="NZ_MDTQ01000001.1"/>
</dbReference>
<dbReference type="STRING" id="197479.BFW38_16515"/>
<dbReference type="EMBL" id="MDTQ01000001">
    <property type="protein sequence ID" value="ODC04893.1"/>
    <property type="molecule type" value="Genomic_DNA"/>
</dbReference>
<dbReference type="InterPro" id="IPR001789">
    <property type="entry name" value="Sig_transdc_resp-reg_receiver"/>
</dbReference>
<dbReference type="PROSITE" id="PS50887">
    <property type="entry name" value="GGDEF"/>
    <property type="match status" value="1"/>
</dbReference>
<dbReference type="InterPro" id="IPR011006">
    <property type="entry name" value="CheY-like_superfamily"/>
</dbReference>
<evidence type="ECO:0000259" key="2">
    <source>
        <dbReference type="PROSITE" id="PS50110"/>
    </source>
</evidence>
<dbReference type="SMART" id="SM00448">
    <property type="entry name" value="REC"/>
    <property type="match status" value="1"/>
</dbReference>
<sequence length="718" mass="80954">MQPVIMIVDDDPHNMHVLTEALKSEYELIVALDGETALNLIQEGETPDLILLDVMMPGINGFDLCQRIHQFEHLASTPVIFISALTDSDYESHGLSIGAVDYINKPFKLSSVRARIQAHLHWQASFEKMTAISRTQQKRIADIQHQSVGTSAQSDLDIYQKIFSNASEGIVITDPEGLITLTNDAFKRITGYSIDEAQHRHINLLDIEASPDFLHETLRKAKLEGYWSGELYSRRKDGKIYPELRTISAVHDTDGELLSYVIVINDITTLKQNQAKIEHLTWHDALTDLPNRTLLLERLESTLRYCTRHQMLTSLMVIDIKNFKMINDSKGTTVGDHVLQQMAERISRLLAEDDTLARLGSDEFALLLSPSAHDIAASSRRASEIVEQIHENMQTPFSVNHEPPMTLSCTIGIVLFPSAEETEHAHSILQHADTAHHQAKNQGLKTLFFNDKIGRQARERFALETALQTAIHNEQLRLYLQPQYDNQCQITGFEALVRWQHPEQGLLLPGRFIPIAEQSGLIIDLERWVLKQALMAQQQMSSPQAHYPISVNISAKHFATEDFIATISELLSETQANPGLLVLEITESLVIENLEAVVEKMDVLTQIGIQFSIDDFGTGYSSLVYLRKLPIAEVKIDRSFIASAPNDAVDAEIVAMIHKMADFLNLRTVAEGVETQEHVNFLSERFPNMLHQGFFYSRPQPIQQILDQLTQQALLSST</sequence>
<name>A0A1E2VD69_9GAMM</name>
<dbReference type="Gene3D" id="3.30.450.20">
    <property type="entry name" value="PAS domain"/>
    <property type="match status" value="1"/>
</dbReference>
<feature type="domain" description="PAC" evidence="4">
    <location>
        <begin position="227"/>
        <end position="279"/>
    </location>
</feature>
<feature type="domain" description="GGDEF" evidence="6">
    <location>
        <begin position="311"/>
        <end position="452"/>
    </location>
</feature>